<organism evidence="6 7">
    <name type="scientific">Phialocephala subalpina</name>
    <dbReference type="NCBI Taxonomy" id="576137"/>
    <lineage>
        <taxon>Eukaryota</taxon>
        <taxon>Fungi</taxon>
        <taxon>Dikarya</taxon>
        <taxon>Ascomycota</taxon>
        <taxon>Pezizomycotina</taxon>
        <taxon>Leotiomycetes</taxon>
        <taxon>Helotiales</taxon>
        <taxon>Mollisiaceae</taxon>
        <taxon>Phialocephala</taxon>
        <taxon>Phialocephala fortinii species complex</taxon>
    </lineage>
</organism>
<dbReference type="Proteomes" id="UP000184330">
    <property type="component" value="Unassembled WGS sequence"/>
</dbReference>
<dbReference type="InterPro" id="IPR011057">
    <property type="entry name" value="Mss4-like_sf"/>
</dbReference>
<evidence type="ECO:0000259" key="5">
    <source>
        <dbReference type="PROSITE" id="PS51891"/>
    </source>
</evidence>
<dbReference type="PANTHER" id="PTHR33337">
    <property type="entry name" value="GFA DOMAIN-CONTAINING PROTEIN"/>
    <property type="match status" value="1"/>
</dbReference>
<dbReference type="PANTHER" id="PTHR33337:SF30">
    <property type="entry name" value="DUF636 DOMAIN PROTEIN (AFU_ORTHOLOGUE AFUA_1G03180)"/>
    <property type="match status" value="1"/>
</dbReference>
<keyword evidence="3" id="KW-0862">Zinc</keyword>
<evidence type="ECO:0000256" key="4">
    <source>
        <dbReference type="ARBA" id="ARBA00023239"/>
    </source>
</evidence>
<name>A0A1L7WPV3_9HELO</name>
<dbReference type="GO" id="GO:0016846">
    <property type="term" value="F:carbon-sulfur lyase activity"/>
    <property type="evidence" value="ECO:0007669"/>
    <property type="project" value="InterPro"/>
</dbReference>
<protein>
    <recommendedName>
        <fullName evidence="5">CENP-V/GFA domain-containing protein</fullName>
    </recommendedName>
</protein>
<dbReference type="PROSITE" id="PS51891">
    <property type="entry name" value="CENP_V_GFA"/>
    <property type="match status" value="1"/>
</dbReference>
<dbReference type="Pfam" id="PF04828">
    <property type="entry name" value="GFA"/>
    <property type="match status" value="1"/>
</dbReference>
<comment type="similarity">
    <text evidence="1">Belongs to the Gfa family.</text>
</comment>
<evidence type="ECO:0000256" key="3">
    <source>
        <dbReference type="ARBA" id="ARBA00022833"/>
    </source>
</evidence>
<proteinExistence type="inferred from homology"/>
<evidence type="ECO:0000256" key="1">
    <source>
        <dbReference type="ARBA" id="ARBA00005495"/>
    </source>
</evidence>
<keyword evidence="4" id="KW-0456">Lyase</keyword>
<reference evidence="6 7" key="1">
    <citation type="submission" date="2016-03" db="EMBL/GenBank/DDBJ databases">
        <authorList>
            <person name="Ploux O."/>
        </authorList>
    </citation>
    <scope>NUCLEOTIDE SEQUENCE [LARGE SCALE GENOMIC DNA]</scope>
    <source>
        <strain evidence="6 7">UAMH 11012</strain>
    </source>
</reference>
<evidence type="ECO:0000313" key="7">
    <source>
        <dbReference type="Proteomes" id="UP000184330"/>
    </source>
</evidence>
<accession>A0A1L7WPV3</accession>
<evidence type="ECO:0000256" key="2">
    <source>
        <dbReference type="ARBA" id="ARBA00022723"/>
    </source>
</evidence>
<dbReference type="STRING" id="576137.A0A1L7WPV3"/>
<evidence type="ECO:0000313" key="6">
    <source>
        <dbReference type="EMBL" id="CZR54771.1"/>
    </source>
</evidence>
<dbReference type="InterPro" id="IPR006913">
    <property type="entry name" value="CENP-V/GFA"/>
</dbReference>
<keyword evidence="7" id="KW-1185">Reference proteome</keyword>
<feature type="domain" description="CENP-V/GFA" evidence="5">
    <location>
        <begin position="7"/>
        <end position="144"/>
    </location>
</feature>
<dbReference type="AlphaFoldDB" id="A0A1L7WPV3"/>
<dbReference type="EMBL" id="FJOG01000005">
    <property type="protein sequence ID" value="CZR54771.1"/>
    <property type="molecule type" value="Genomic_DNA"/>
</dbReference>
<dbReference type="Gene3D" id="3.90.1590.10">
    <property type="entry name" value="glutathione-dependent formaldehyde- activating enzyme (gfa)"/>
    <property type="match status" value="2"/>
</dbReference>
<dbReference type="SUPFAM" id="SSF51316">
    <property type="entry name" value="Mss4-like"/>
    <property type="match status" value="2"/>
</dbReference>
<gene>
    <name evidence="6" type="ORF">PAC_04655</name>
</gene>
<keyword evidence="2" id="KW-0479">Metal-binding</keyword>
<dbReference type="OrthoDB" id="5422068at2759"/>
<dbReference type="GO" id="GO:0046872">
    <property type="term" value="F:metal ion binding"/>
    <property type="evidence" value="ECO:0007669"/>
    <property type="project" value="UniProtKB-KW"/>
</dbReference>
<sequence length="325" mass="36681">MARTFNLNAQCHCGTISQPIRSPPIDDLAHDFRAQESSPKKVQLCHCTSCRRSTGNLYASYYLFSPPHLENTTAYPPIPINPDRPDKIYRRHFCSTCGCHIFRSIFDKQRVKYSDVKLKASECMRWGVATGTLDDVARNVEFSDHVFVGDTKDGGAAVWLRETYRGPLSVYAHAGRDYYTGKFPPRITFSKQKHRYPHLPLLGDDQLKASCLCKAVQFHITRPTSSLQIVSPNIPDFLKGEKEKEGRWWLRENGTKYLAGLCVCRTCRLTSGFEIQPWAYVPRANISFNSPSQHASTGEEATTSTPLNLEALSAGIFTTYETSLQ</sequence>